<reference evidence="2" key="2">
    <citation type="submission" date="2020-09" db="EMBL/GenBank/DDBJ databases">
        <authorList>
            <person name="Sun Q."/>
            <person name="Kim S."/>
        </authorList>
    </citation>
    <scope>NUCLEOTIDE SEQUENCE</scope>
    <source>
        <strain evidence="2">KCTC 42249</strain>
    </source>
</reference>
<dbReference type="EMBL" id="BMZQ01000001">
    <property type="protein sequence ID" value="GHD10070.1"/>
    <property type="molecule type" value="Genomic_DNA"/>
</dbReference>
<comment type="caution">
    <text evidence="2">The sequence shown here is derived from an EMBL/GenBank/DDBJ whole genome shotgun (WGS) entry which is preliminary data.</text>
</comment>
<dbReference type="SUPFAM" id="SSF55729">
    <property type="entry name" value="Acyl-CoA N-acyltransferases (Nat)"/>
    <property type="match status" value="1"/>
</dbReference>
<evidence type="ECO:0000313" key="2">
    <source>
        <dbReference type="EMBL" id="GHD10070.1"/>
    </source>
</evidence>
<sequence length="169" mass="18895">MITTDRLLLRPHTIEDMDAHYALSAEPEVYRFLAGRPSTQEETWLRLLRFVGHWSSFDYGLFAVVDRSTGKLIGDTGLAHFCRELGPDFDPYPETAWIFSASVHGKGMAFEAASAAHDWFETKTGKREAVAIINPDNAASLRLAGKLGYEAFGSATYKEHDVTTLRRTP</sequence>
<dbReference type="AlphaFoldDB" id="A0A8J3DV74"/>
<evidence type="ECO:0000313" key="3">
    <source>
        <dbReference type="Proteomes" id="UP000630142"/>
    </source>
</evidence>
<keyword evidence="3" id="KW-1185">Reference proteome</keyword>
<dbReference type="InterPro" id="IPR051531">
    <property type="entry name" value="N-acetyltransferase"/>
</dbReference>
<dbReference type="PANTHER" id="PTHR43792">
    <property type="entry name" value="GNAT FAMILY, PUTATIVE (AFU_ORTHOLOGUE AFUA_3G00765)-RELATED-RELATED"/>
    <property type="match status" value="1"/>
</dbReference>
<protein>
    <submittedName>
        <fullName evidence="2">N-acetyltransferase</fullName>
    </submittedName>
</protein>
<dbReference type="InterPro" id="IPR016181">
    <property type="entry name" value="Acyl_CoA_acyltransferase"/>
</dbReference>
<dbReference type="Pfam" id="PF13302">
    <property type="entry name" value="Acetyltransf_3"/>
    <property type="match status" value="1"/>
</dbReference>
<organism evidence="2 3">
    <name type="scientific">Tianweitania populi</name>
    <dbReference type="NCBI Taxonomy" id="1607949"/>
    <lineage>
        <taxon>Bacteria</taxon>
        <taxon>Pseudomonadati</taxon>
        <taxon>Pseudomonadota</taxon>
        <taxon>Alphaproteobacteria</taxon>
        <taxon>Hyphomicrobiales</taxon>
        <taxon>Phyllobacteriaceae</taxon>
        <taxon>Tianweitania</taxon>
    </lineage>
</organism>
<name>A0A8J3DV74_9HYPH</name>
<accession>A0A8J3DV74</accession>
<dbReference type="PROSITE" id="PS51186">
    <property type="entry name" value="GNAT"/>
    <property type="match status" value="1"/>
</dbReference>
<evidence type="ECO:0000259" key="1">
    <source>
        <dbReference type="PROSITE" id="PS51186"/>
    </source>
</evidence>
<dbReference type="GO" id="GO:0016747">
    <property type="term" value="F:acyltransferase activity, transferring groups other than amino-acyl groups"/>
    <property type="evidence" value="ECO:0007669"/>
    <property type="project" value="InterPro"/>
</dbReference>
<dbReference type="PANTHER" id="PTHR43792:SF16">
    <property type="entry name" value="N-ACETYLTRANSFERASE DOMAIN-CONTAINING PROTEIN"/>
    <property type="match status" value="1"/>
</dbReference>
<dbReference type="RefSeq" id="WP_210312937.1">
    <property type="nucleotide sequence ID" value="NZ_BMZQ01000001.1"/>
</dbReference>
<gene>
    <name evidence="2" type="ORF">GCM10016234_11500</name>
</gene>
<feature type="domain" description="N-acetyltransferase" evidence="1">
    <location>
        <begin position="7"/>
        <end position="169"/>
    </location>
</feature>
<reference evidence="2" key="1">
    <citation type="journal article" date="2014" name="Int. J. Syst. Evol. Microbiol.">
        <title>Complete genome sequence of Corynebacterium casei LMG S-19264T (=DSM 44701T), isolated from a smear-ripened cheese.</title>
        <authorList>
            <consortium name="US DOE Joint Genome Institute (JGI-PGF)"/>
            <person name="Walter F."/>
            <person name="Albersmeier A."/>
            <person name="Kalinowski J."/>
            <person name="Ruckert C."/>
        </authorList>
    </citation>
    <scope>NUCLEOTIDE SEQUENCE</scope>
    <source>
        <strain evidence="2">KCTC 42249</strain>
    </source>
</reference>
<proteinExistence type="predicted"/>
<dbReference type="Proteomes" id="UP000630142">
    <property type="component" value="Unassembled WGS sequence"/>
</dbReference>
<dbReference type="InterPro" id="IPR000182">
    <property type="entry name" value="GNAT_dom"/>
</dbReference>
<dbReference type="Gene3D" id="3.40.630.30">
    <property type="match status" value="1"/>
</dbReference>